<proteinExistence type="predicted"/>
<gene>
    <name evidence="2" type="ORF">QSV35_05230</name>
</gene>
<evidence type="ECO:0000313" key="2">
    <source>
        <dbReference type="EMBL" id="MDL9978722.1"/>
    </source>
</evidence>
<name>A0ABT7MWA0_9MICO</name>
<dbReference type="SUPFAM" id="SSF63446">
    <property type="entry name" value="Type I dockerin domain"/>
    <property type="match status" value="1"/>
</dbReference>
<evidence type="ECO:0000259" key="1">
    <source>
        <dbReference type="PROSITE" id="PS51766"/>
    </source>
</evidence>
<dbReference type="RefSeq" id="WP_286287385.1">
    <property type="nucleotide sequence ID" value="NZ_JASXSZ010000001.1"/>
</dbReference>
<dbReference type="InterPro" id="IPR036439">
    <property type="entry name" value="Dockerin_dom_sf"/>
</dbReference>
<reference evidence="2 3" key="1">
    <citation type="submission" date="2023-06" db="EMBL/GenBank/DDBJ databases">
        <title>Microbacterium sp. nov., isolated from a waste landfill.</title>
        <authorList>
            <person name="Wen W."/>
        </authorList>
    </citation>
    <scope>NUCLEOTIDE SEQUENCE [LARGE SCALE GENOMIC DNA]</scope>
    <source>
        <strain evidence="2 3">ASV49</strain>
    </source>
</reference>
<dbReference type="Gene3D" id="2.60.40.2700">
    <property type="match status" value="1"/>
</dbReference>
<dbReference type="SUPFAM" id="SSF48208">
    <property type="entry name" value="Six-hairpin glycosidases"/>
    <property type="match status" value="1"/>
</dbReference>
<accession>A0ABT7MWA0</accession>
<organism evidence="2 3">
    <name type="scientific">Microbacterium candidum</name>
    <dbReference type="NCBI Taxonomy" id="3041922"/>
    <lineage>
        <taxon>Bacteria</taxon>
        <taxon>Bacillati</taxon>
        <taxon>Actinomycetota</taxon>
        <taxon>Actinomycetes</taxon>
        <taxon>Micrococcales</taxon>
        <taxon>Microbacteriaceae</taxon>
        <taxon>Microbacterium</taxon>
    </lineage>
</organism>
<comment type="caution">
    <text evidence="2">The sequence shown here is derived from an EMBL/GenBank/DDBJ whole genome shotgun (WGS) entry which is preliminary data.</text>
</comment>
<dbReference type="Gene3D" id="1.10.1330.10">
    <property type="entry name" value="Dockerin domain"/>
    <property type="match status" value="1"/>
</dbReference>
<dbReference type="InterPro" id="IPR016134">
    <property type="entry name" value="Dockerin_dom"/>
</dbReference>
<feature type="domain" description="Dockerin" evidence="1">
    <location>
        <begin position="336"/>
        <end position="399"/>
    </location>
</feature>
<protein>
    <submittedName>
        <fullName evidence="2">Dockerin type I repeat-containing protein</fullName>
    </submittedName>
</protein>
<keyword evidence="3" id="KW-1185">Reference proteome</keyword>
<evidence type="ECO:0000313" key="3">
    <source>
        <dbReference type="Proteomes" id="UP001235064"/>
    </source>
</evidence>
<dbReference type="PROSITE" id="PS00018">
    <property type="entry name" value="EF_HAND_1"/>
    <property type="match status" value="1"/>
</dbReference>
<dbReference type="EMBL" id="JASXSZ010000001">
    <property type="protein sequence ID" value="MDL9978722.1"/>
    <property type="molecule type" value="Genomic_DNA"/>
</dbReference>
<dbReference type="InterPro" id="IPR018247">
    <property type="entry name" value="EF_Hand_1_Ca_BS"/>
</dbReference>
<dbReference type="Proteomes" id="UP001235064">
    <property type="component" value="Unassembled WGS sequence"/>
</dbReference>
<dbReference type="PROSITE" id="PS51766">
    <property type="entry name" value="DOCKERIN"/>
    <property type="match status" value="1"/>
</dbReference>
<dbReference type="InterPro" id="IPR008928">
    <property type="entry name" value="6-hairpin_glycosidase_sf"/>
</dbReference>
<dbReference type="CDD" id="cd14256">
    <property type="entry name" value="Dockerin_I"/>
    <property type="match status" value="1"/>
</dbReference>
<sequence>MVRPTWADAGKSPIRAGMTGAVILGVVLGTLGVPAVKAVPAAASTAAGATVTYPLAGGDFGDPWSVTGTVTAENSVLLAPGGVLWEGIPVGAGSAPQAGDVVYASVDVTLDSGVTTQSDVLVRLTDGSSILAERSDLTGLARGTRITAETSFVSNGGRIGAGAGALYIELHNDTAAPIEFHAVHAWGIRGAGEQVDYAIPNGDFSAVLGSGNWSGSGATALRSVMLAPGAGISQSLPVGAGADSPLPGDIPTLSFRAFVSPEDTVARAVGSVSSGETAIASAALPSPTSRGTWQTLTSSAVGAGVVPLGATAVTVALTNTAAAPLRLASVQTRATRAPRNDDMNGDGAVNAADAAWLTAQVKAGTTDPALDYDGDGQVTLADVSYFTRFILDDRSEVYGNLAHLDFLSEHVTVEGTPMLIVHLYSAPVDPADLSRGYTWISDPQEGIAALDDVARAALVWAEHYRTYRDEHSYQQLKLALAFVMWMQAPNGDFDNFVDRDAAGVIYKRDSQSSSTSFSYWAARGYEAMATALPLIQKGDTSLNAQLTSHLTLSLKRLGEVVAPIAGARGTAAPALPGNDVWLSSIAVSALAAHAPSLAGAARAQAVALAGRLGKGIGTYQSGDFTTYPLGAVTNTGGQWDEWGSIQAKALALAGQLSGDKTLVKKAELEADSYLSDLLISGRSFSVNPNKSGLPAINYATASYVENYLTLYSVTGLKKYADMAGMAATWWTGQNAIGVPMFDQALGLAFDGITVGGLNNNSGAESVDEALRAILRLKRVPEAAALMTSAKTAEHTTQTIQFEDLYRQGRPSDAALELPGGALNDPAQALVSQSATSGTDEKAIYADALPLTQQQPVYRLWQGTHAIFVKGVGYNNVRIFDGGSLSLDLPVGGAGQPQVGDALRLNFAALVQFQTTLRARVLAVDASGASTLLADDSGFRYNARTWYSGSGSVNTTPVATVPAGTISVRVEFSSTSTNPNAYEGYSTVTLANLFRLGTPEVRYGSTSLSGSAYALAPAGSSRTFSVAVTSAGEYSVFLSEVGQPKAATATIAIGGAFRAAATVPAGAGTVSIVNLGRASLAAGATTLTVTVPPGADAGLDAVILYPAQATATYALLDGRKVTVLRDASDGTLTTGSPQQIAARMSPIPTVAPTIGGNAALRSVLIADPGSWTPAGASFSYQWLRDGQEIPGARGRTYNVQQKDAGHEVSVAVTASERDRMPGHAVSAPVAVPAAK</sequence>